<name>A0A5C0B616_9BURK</name>
<comment type="function">
    <text evidence="6">Bidirectionally degrades single-stranded DNA into large acid-insoluble oligonucleotides, which are then degraded further into small acid-soluble oligonucleotides.</text>
</comment>
<evidence type="ECO:0000313" key="8">
    <source>
        <dbReference type="Proteomes" id="UP000325161"/>
    </source>
</evidence>
<keyword evidence="5 6" id="KW-0269">Exonuclease</keyword>
<evidence type="ECO:0000256" key="1">
    <source>
        <dbReference type="ARBA" id="ARBA00009998"/>
    </source>
</evidence>
<dbReference type="InterPro" id="IPR003761">
    <property type="entry name" value="Exonuc_VII_S"/>
</dbReference>
<dbReference type="GO" id="GO:0005829">
    <property type="term" value="C:cytosol"/>
    <property type="evidence" value="ECO:0007669"/>
    <property type="project" value="TreeGrafter"/>
</dbReference>
<evidence type="ECO:0000313" key="7">
    <source>
        <dbReference type="EMBL" id="QEI09376.1"/>
    </source>
</evidence>
<comment type="similarity">
    <text evidence="1 6">Belongs to the XseB family.</text>
</comment>
<evidence type="ECO:0000256" key="3">
    <source>
        <dbReference type="ARBA" id="ARBA00022722"/>
    </source>
</evidence>
<dbReference type="HAMAP" id="MF_00337">
    <property type="entry name" value="Exonuc_7_S"/>
    <property type="match status" value="1"/>
</dbReference>
<dbReference type="EC" id="3.1.11.6" evidence="6"/>
<organism evidence="7 8">
    <name type="scientific">Pigmentiphaga aceris</name>
    <dbReference type="NCBI Taxonomy" id="1940612"/>
    <lineage>
        <taxon>Bacteria</taxon>
        <taxon>Pseudomonadati</taxon>
        <taxon>Pseudomonadota</taxon>
        <taxon>Betaproteobacteria</taxon>
        <taxon>Burkholderiales</taxon>
        <taxon>Alcaligenaceae</taxon>
        <taxon>Pigmentiphaga</taxon>
    </lineage>
</organism>
<keyword evidence="8" id="KW-1185">Reference proteome</keyword>
<reference evidence="7 8" key="1">
    <citation type="submission" date="2019-08" db="EMBL/GenBank/DDBJ databases">
        <title>Amphibian skin-associated Pigmentiphaga: genome sequence and occurrence across geography and hosts.</title>
        <authorList>
            <person name="Bletz M.C."/>
            <person name="Bunk B."/>
            <person name="Sproeer C."/>
            <person name="Biwer P."/>
            <person name="Reiter S."/>
            <person name="Rabemananjara F.C.E."/>
            <person name="Schulz S."/>
            <person name="Overmann J."/>
            <person name="Vences M."/>
        </authorList>
    </citation>
    <scope>NUCLEOTIDE SEQUENCE [LARGE SCALE GENOMIC DNA]</scope>
    <source>
        <strain evidence="7 8">Mada1488</strain>
    </source>
</reference>
<sequence length="87" mass="9219">MPEQPKRTRGSKAAGAEAPLAFEAALAELESLVGTMEDGSLPLETSLAAYRRGVALVRICQERLADVEGQVKVLEADLLRPLGADEA</sequence>
<accession>A0A5C0B616</accession>
<dbReference type="GO" id="GO:0009318">
    <property type="term" value="C:exodeoxyribonuclease VII complex"/>
    <property type="evidence" value="ECO:0007669"/>
    <property type="project" value="UniProtKB-UniRule"/>
</dbReference>
<dbReference type="OrthoDB" id="287668at2"/>
<comment type="subcellular location">
    <subcellularLocation>
        <location evidence="6">Cytoplasm</location>
    </subcellularLocation>
</comment>
<evidence type="ECO:0000256" key="2">
    <source>
        <dbReference type="ARBA" id="ARBA00022490"/>
    </source>
</evidence>
<protein>
    <recommendedName>
        <fullName evidence="6">Exodeoxyribonuclease 7 small subunit</fullName>
        <ecNumber evidence="6">3.1.11.6</ecNumber>
    </recommendedName>
    <alternativeName>
        <fullName evidence="6">Exodeoxyribonuclease VII small subunit</fullName>
        <shortName evidence="6">Exonuclease VII small subunit</shortName>
    </alternativeName>
</protein>
<comment type="subunit">
    <text evidence="6">Heterooligomer composed of large and small subunits.</text>
</comment>
<dbReference type="SUPFAM" id="SSF116842">
    <property type="entry name" value="XseB-like"/>
    <property type="match status" value="1"/>
</dbReference>
<dbReference type="Proteomes" id="UP000325161">
    <property type="component" value="Chromosome"/>
</dbReference>
<dbReference type="PANTHER" id="PTHR34137:SF1">
    <property type="entry name" value="EXODEOXYRIBONUCLEASE 7 SMALL SUBUNIT"/>
    <property type="match status" value="1"/>
</dbReference>
<keyword evidence="3 6" id="KW-0540">Nuclease</keyword>
<dbReference type="KEGG" id="pacr:FXN63_16885"/>
<dbReference type="RefSeq" id="WP_148819453.1">
    <property type="nucleotide sequence ID" value="NZ_CP043046.1"/>
</dbReference>
<dbReference type="InterPro" id="IPR037004">
    <property type="entry name" value="Exonuc_VII_ssu_sf"/>
</dbReference>
<dbReference type="GO" id="GO:0006308">
    <property type="term" value="P:DNA catabolic process"/>
    <property type="evidence" value="ECO:0007669"/>
    <property type="project" value="UniProtKB-UniRule"/>
</dbReference>
<dbReference type="NCBIfam" id="TIGR01280">
    <property type="entry name" value="xseB"/>
    <property type="match status" value="1"/>
</dbReference>
<comment type="catalytic activity">
    <reaction evidence="6">
        <text>Exonucleolytic cleavage in either 5'- to 3'- or 3'- to 5'-direction to yield nucleoside 5'-phosphates.</text>
        <dbReference type="EC" id="3.1.11.6"/>
    </reaction>
</comment>
<dbReference type="PANTHER" id="PTHR34137">
    <property type="entry name" value="EXODEOXYRIBONUCLEASE 7 SMALL SUBUNIT"/>
    <property type="match status" value="1"/>
</dbReference>
<dbReference type="EMBL" id="CP043046">
    <property type="protein sequence ID" value="QEI09376.1"/>
    <property type="molecule type" value="Genomic_DNA"/>
</dbReference>
<evidence type="ECO:0000256" key="5">
    <source>
        <dbReference type="ARBA" id="ARBA00022839"/>
    </source>
</evidence>
<dbReference type="AlphaFoldDB" id="A0A5C0B616"/>
<dbReference type="Gene3D" id="1.10.287.1040">
    <property type="entry name" value="Exonuclease VII, small subunit"/>
    <property type="match status" value="1"/>
</dbReference>
<dbReference type="Pfam" id="PF02609">
    <property type="entry name" value="Exonuc_VII_S"/>
    <property type="match status" value="1"/>
</dbReference>
<dbReference type="GO" id="GO:0008855">
    <property type="term" value="F:exodeoxyribonuclease VII activity"/>
    <property type="evidence" value="ECO:0007669"/>
    <property type="project" value="UniProtKB-UniRule"/>
</dbReference>
<evidence type="ECO:0000256" key="4">
    <source>
        <dbReference type="ARBA" id="ARBA00022801"/>
    </source>
</evidence>
<keyword evidence="2 6" id="KW-0963">Cytoplasm</keyword>
<gene>
    <name evidence="6" type="primary">xseB</name>
    <name evidence="7" type="ORF">FXN63_16885</name>
</gene>
<dbReference type="NCBIfam" id="NF002141">
    <property type="entry name" value="PRK00977.1-5"/>
    <property type="match status" value="1"/>
</dbReference>
<proteinExistence type="inferred from homology"/>
<evidence type="ECO:0000256" key="6">
    <source>
        <dbReference type="HAMAP-Rule" id="MF_00337"/>
    </source>
</evidence>
<keyword evidence="4 6" id="KW-0378">Hydrolase</keyword>